<reference evidence="5" key="1">
    <citation type="submission" date="2022-10" db="EMBL/GenBank/DDBJ databases">
        <title>Adaptive evolution leads to modifications in subtelomeric GC content in a zoonotic Cryptosporidium species.</title>
        <authorList>
            <person name="Li J."/>
            <person name="Feng Y."/>
            <person name="Xiao L."/>
        </authorList>
    </citation>
    <scope>NUCLEOTIDE SEQUENCE</scope>
    <source>
        <strain evidence="5">33844</strain>
    </source>
</reference>
<comment type="similarity">
    <text evidence="2">Belongs to the NOP16 family.</text>
</comment>
<organism evidence="5">
    <name type="scientific">Cryptosporidium canis</name>
    <dbReference type="NCBI Taxonomy" id="195482"/>
    <lineage>
        <taxon>Eukaryota</taxon>
        <taxon>Sar</taxon>
        <taxon>Alveolata</taxon>
        <taxon>Apicomplexa</taxon>
        <taxon>Conoidasida</taxon>
        <taxon>Coccidia</taxon>
        <taxon>Eucoccidiorida</taxon>
        <taxon>Eimeriorina</taxon>
        <taxon>Cryptosporidiidae</taxon>
        <taxon>Cryptosporidium</taxon>
    </lineage>
</organism>
<sequence>MAIKLTRRRTLKKVSRRTKSNKNKYVDLEKQIRDKNLRSVWSNKKTINQNFESLNPDVILSTLPPIFEDNTIPEKLGEREEVIMKALYKKYGENTNLMARDIKMNPYQWNPNQCQKKLTIYIRMSETANKQLQC</sequence>
<dbReference type="OrthoDB" id="285729at2759"/>
<evidence type="ECO:0000313" key="5">
    <source>
        <dbReference type="EMBL" id="KAJ1608770.1"/>
    </source>
</evidence>
<evidence type="ECO:0000256" key="1">
    <source>
        <dbReference type="ARBA" id="ARBA00004604"/>
    </source>
</evidence>
<accession>A0A9D5DGS1</accession>
<dbReference type="Proteomes" id="UP001067231">
    <property type="component" value="Unassembled WGS sequence"/>
</dbReference>
<dbReference type="InterPro" id="IPR019002">
    <property type="entry name" value="Ribosome_biogenesis_Nop16"/>
</dbReference>
<dbReference type="Pfam" id="PF09420">
    <property type="entry name" value="Nop16"/>
    <property type="match status" value="1"/>
</dbReference>
<dbReference type="GO" id="GO:0005730">
    <property type="term" value="C:nucleolus"/>
    <property type="evidence" value="ECO:0007669"/>
    <property type="project" value="UniProtKB-SubCell"/>
</dbReference>
<evidence type="ECO:0000256" key="4">
    <source>
        <dbReference type="ARBA" id="ARBA00023242"/>
    </source>
</evidence>
<proteinExistence type="inferred from homology"/>
<dbReference type="PANTHER" id="PTHR13243:SF1">
    <property type="entry name" value="NUCLEOLAR PROTEIN 16"/>
    <property type="match status" value="1"/>
</dbReference>
<name>A0A9D5DGS1_9CRYT</name>
<protein>
    <recommendedName>
        <fullName evidence="3">Nucleolar protein 16</fullName>
    </recommendedName>
</protein>
<dbReference type="GO" id="GO:0042273">
    <property type="term" value="P:ribosomal large subunit biogenesis"/>
    <property type="evidence" value="ECO:0007669"/>
    <property type="project" value="TreeGrafter"/>
</dbReference>
<evidence type="ECO:0000256" key="3">
    <source>
        <dbReference type="ARBA" id="ARBA00015522"/>
    </source>
</evidence>
<comment type="caution">
    <text evidence="5">The sequence shown here is derived from an EMBL/GenBank/DDBJ whole genome shotgun (WGS) entry which is preliminary data.</text>
</comment>
<dbReference type="PANTHER" id="PTHR13243">
    <property type="entry name" value="HSPC111 PROTEIN-RELATED"/>
    <property type="match status" value="1"/>
</dbReference>
<evidence type="ECO:0000256" key="2">
    <source>
        <dbReference type="ARBA" id="ARBA00008479"/>
    </source>
</evidence>
<gene>
    <name evidence="5" type="ORF">OJ253_1798</name>
</gene>
<dbReference type="AlphaFoldDB" id="A0A9D5DGS1"/>
<comment type="subcellular location">
    <subcellularLocation>
        <location evidence="1">Nucleus</location>
        <location evidence="1">Nucleolus</location>
    </subcellularLocation>
</comment>
<dbReference type="EMBL" id="JAPCXC010000040">
    <property type="protein sequence ID" value="KAJ1608770.1"/>
    <property type="molecule type" value="Genomic_DNA"/>
</dbReference>
<keyword evidence="4" id="KW-0539">Nucleus</keyword>